<protein>
    <submittedName>
        <fullName evidence="2">Uncharacterized protein UPF0052</fullName>
    </submittedName>
</protein>
<dbReference type="Gene3D" id="3.40.50.10680">
    <property type="entry name" value="CofD-like domains"/>
    <property type="match status" value="1"/>
</dbReference>
<dbReference type="Proteomes" id="UP000247523">
    <property type="component" value="Unassembled WGS sequence"/>
</dbReference>
<dbReference type="EMBL" id="NOKA02000002">
    <property type="protein sequence ID" value="RDY32906.1"/>
    <property type="molecule type" value="Genomic_DNA"/>
</dbReference>
<dbReference type="Pfam" id="PF01933">
    <property type="entry name" value="CofD"/>
    <property type="match status" value="1"/>
</dbReference>
<reference evidence="3 4" key="1">
    <citation type="journal article" date="2017" name="Genome Announc.">
        <title>Draft Genome Sequence of a Sporulating and Motile Strain of Lachnotalea glycerini Isolated from Water in Quebec City, Canada.</title>
        <authorList>
            <person name="Maheux A.F."/>
            <person name="Boudreau D.K."/>
            <person name="Berube E."/>
            <person name="Boissinot M."/>
            <person name="Raymond F."/>
            <person name="Brodeur S."/>
            <person name="Corbeil J."/>
            <person name="Isabel S."/>
            <person name="Omar R.F."/>
            <person name="Bergeron M.G."/>
        </authorList>
    </citation>
    <scope>NUCLEOTIDE SEQUENCE [LARGE SCALE GENOMIC DNA]</scope>
    <source>
        <strain evidence="3 4">CCRI-19302</strain>
    </source>
</reference>
<evidence type="ECO:0000256" key="1">
    <source>
        <dbReference type="ARBA" id="ARBA00022490"/>
    </source>
</evidence>
<evidence type="ECO:0000313" key="5">
    <source>
        <dbReference type="Proteomes" id="UP000247523"/>
    </source>
</evidence>
<dbReference type="OrthoDB" id="9783842at2"/>
<dbReference type="InterPro" id="IPR002882">
    <property type="entry name" value="CofD"/>
</dbReference>
<proteinExistence type="predicted"/>
<organism evidence="3 4">
    <name type="scientific">Lachnotalea glycerini</name>
    <dbReference type="NCBI Taxonomy" id="1763509"/>
    <lineage>
        <taxon>Bacteria</taxon>
        <taxon>Bacillati</taxon>
        <taxon>Bacillota</taxon>
        <taxon>Clostridia</taxon>
        <taxon>Lachnospirales</taxon>
        <taxon>Lachnospiraceae</taxon>
        <taxon>Lachnotalea</taxon>
    </lineage>
</organism>
<dbReference type="GO" id="GO:0043743">
    <property type="term" value="F:LPPG:FO 2-phospho-L-lactate transferase activity"/>
    <property type="evidence" value="ECO:0007669"/>
    <property type="project" value="InterPro"/>
</dbReference>
<dbReference type="InterPro" id="IPR038136">
    <property type="entry name" value="CofD-like_dom_sf"/>
</dbReference>
<comment type="caution">
    <text evidence="3">The sequence shown here is derived from an EMBL/GenBank/DDBJ whole genome shotgun (WGS) entry which is preliminary data.</text>
</comment>
<evidence type="ECO:0000313" key="3">
    <source>
        <dbReference type="EMBL" id="RDY32906.1"/>
    </source>
</evidence>
<dbReference type="EMBL" id="QICS01000001">
    <property type="protein sequence ID" value="PXV95616.1"/>
    <property type="molecule type" value="Genomic_DNA"/>
</dbReference>
<dbReference type="PANTHER" id="PTHR30135:SF3">
    <property type="entry name" value="GLUCONEOGENESIS FACTOR-RELATED"/>
    <property type="match status" value="1"/>
</dbReference>
<dbReference type="RefSeq" id="WP_094376772.1">
    <property type="nucleotide sequence ID" value="NZ_NOKA02000002.1"/>
</dbReference>
<name>A0A255IN17_9FIRM</name>
<dbReference type="SUPFAM" id="SSF142338">
    <property type="entry name" value="CofD-like"/>
    <property type="match status" value="1"/>
</dbReference>
<dbReference type="AlphaFoldDB" id="A0A255IN17"/>
<reference evidence="3" key="3">
    <citation type="submission" date="2018-07" db="EMBL/GenBank/DDBJ databases">
        <authorList>
            <person name="Quirk P.G."/>
            <person name="Krulwich T.A."/>
        </authorList>
    </citation>
    <scope>NUCLEOTIDE SEQUENCE</scope>
    <source>
        <strain evidence="3">CCRI-19302</strain>
    </source>
</reference>
<keyword evidence="4" id="KW-1185">Reference proteome</keyword>
<accession>A0A255IN17</accession>
<reference evidence="2 5" key="2">
    <citation type="submission" date="2018-05" db="EMBL/GenBank/DDBJ databases">
        <title>Genomic Encyclopedia of Type Strains, Phase IV (KMG-IV): sequencing the most valuable type-strain genomes for metagenomic binning, comparative biology and taxonomic classification.</title>
        <authorList>
            <person name="Goeker M."/>
        </authorList>
    </citation>
    <scope>NUCLEOTIDE SEQUENCE [LARGE SCALE GENOMIC DNA]</scope>
    <source>
        <strain evidence="2 5">DSM 28816</strain>
    </source>
</reference>
<dbReference type="InterPro" id="IPR010119">
    <property type="entry name" value="Gluconeogen_factor"/>
</dbReference>
<sequence>MLEVVIFSGGRGSKAFVKELLKDESIKLSLIVNSYDDGKSTGEIRRFFNMLGPSDIRKNQENLMSSNFELYKMWSEIFAFRFPKDVQYNHCISVMQAFADGKTNMIEEIQIDEPNLVQLLRKIIEQFLTSLKTYEKIIGRKFNFSDCSLSNCLYAGAFELLDKSFYKTIALFNVLLHTRGDVIPTNLENKKLVAIRENGEICYTEDIIVELRSNDRIKDLFLLDKDLDPTLIEKKFTTLEEKSDYLHRIESYVHGTPESIKAIENADIIIYAPGTQHSSLYPSYTTIGIPEAIYSNKKALKAFVCNIGEDYETPGYEASEFITSAYKYLTKNCKYKIPISELIHVALVNTSRSQQKEDFRYVENDFQKLEELPVEILCGNFESNSDLGKHDAHKAIKTIEEAYYKKFYKNFYNETNKY</sequence>
<evidence type="ECO:0000313" key="2">
    <source>
        <dbReference type="EMBL" id="PXV95616.1"/>
    </source>
</evidence>
<evidence type="ECO:0000313" key="4">
    <source>
        <dbReference type="Proteomes" id="UP000216411"/>
    </source>
</evidence>
<dbReference type="Proteomes" id="UP000216411">
    <property type="component" value="Unassembled WGS sequence"/>
</dbReference>
<gene>
    <name evidence="2" type="ORF">C8E03_101246</name>
    <name evidence="3" type="ORF">CG710_002925</name>
</gene>
<keyword evidence="1" id="KW-0963">Cytoplasm</keyword>
<dbReference type="PANTHER" id="PTHR30135">
    <property type="entry name" value="UNCHARACTERIZED PROTEIN YVCK-RELATED"/>
    <property type="match status" value="1"/>
</dbReference>